<proteinExistence type="predicted"/>
<gene>
    <name evidence="1" type="ORF">MLD38_023826</name>
</gene>
<comment type="caution">
    <text evidence="1">The sequence shown here is derived from an EMBL/GenBank/DDBJ whole genome shotgun (WGS) entry which is preliminary data.</text>
</comment>
<keyword evidence="2" id="KW-1185">Reference proteome</keyword>
<dbReference type="EMBL" id="CM042886">
    <property type="protein sequence ID" value="KAI4338813.1"/>
    <property type="molecule type" value="Genomic_DNA"/>
</dbReference>
<organism evidence="1 2">
    <name type="scientific">Melastoma candidum</name>
    <dbReference type="NCBI Taxonomy" id="119954"/>
    <lineage>
        <taxon>Eukaryota</taxon>
        <taxon>Viridiplantae</taxon>
        <taxon>Streptophyta</taxon>
        <taxon>Embryophyta</taxon>
        <taxon>Tracheophyta</taxon>
        <taxon>Spermatophyta</taxon>
        <taxon>Magnoliopsida</taxon>
        <taxon>eudicotyledons</taxon>
        <taxon>Gunneridae</taxon>
        <taxon>Pentapetalae</taxon>
        <taxon>rosids</taxon>
        <taxon>malvids</taxon>
        <taxon>Myrtales</taxon>
        <taxon>Melastomataceae</taxon>
        <taxon>Melastomatoideae</taxon>
        <taxon>Melastomateae</taxon>
        <taxon>Melastoma</taxon>
    </lineage>
</organism>
<evidence type="ECO:0000313" key="1">
    <source>
        <dbReference type="EMBL" id="KAI4338813.1"/>
    </source>
</evidence>
<protein>
    <submittedName>
        <fullName evidence="1">Uncharacterized protein</fullName>
    </submittedName>
</protein>
<dbReference type="Proteomes" id="UP001057402">
    <property type="component" value="Chromosome 7"/>
</dbReference>
<sequence length="228" mass="23920">MSFPNAPQCLQLCWAHTPRQSVLPSDCQGGHFQNQRQPRPCDSSPPVLPGGLPRSDGNSDGQPHPWCSISLSPVSIGSTTASANLLATNRGEPTFSFGHLNSGGTSAEAILEALPQPRSNNGEYPPASPDMVVTNLSPNHGGLPHSSGVHGLPVLTATHALHGRQTSSGYGGHLDLTSKPNHGNSSPLRFLRTHGGANPCPDPRGRPKPCQEMLIPDHGDPATATKTR</sequence>
<reference evidence="2" key="1">
    <citation type="journal article" date="2023" name="Front. Plant Sci.">
        <title>Chromosomal-level genome assembly of Melastoma candidum provides insights into trichome evolution.</title>
        <authorList>
            <person name="Zhong Y."/>
            <person name="Wu W."/>
            <person name="Sun C."/>
            <person name="Zou P."/>
            <person name="Liu Y."/>
            <person name="Dai S."/>
            <person name="Zhou R."/>
        </authorList>
    </citation>
    <scope>NUCLEOTIDE SEQUENCE [LARGE SCALE GENOMIC DNA]</scope>
</reference>
<accession>A0ACB9NQT5</accession>
<name>A0ACB9NQT5_9MYRT</name>
<evidence type="ECO:0000313" key="2">
    <source>
        <dbReference type="Proteomes" id="UP001057402"/>
    </source>
</evidence>